<dbReference type="EMBL" id="ATBP01000312">
    <property type="protein sequence ID" value="ETR71157.1"/>
    <property type="molecule type" value="Genomic_DNA"/>
</dbReference>
<dbReference type="GO" id="GO:0016779">
    <property type="term" value="F:nucleotidyltransferase activity"/>
    <property type="evidence" value="ECO:0007669"/>
    <property type="project" value="InterPro"/>
</dbReference>
<dbReference type="InterPro" id="IPR034151">
    <property type="entry name" value="TOPRIM_DnaG_bac"/>
</dbReference>
<proteinExistence type="predicted"/>
<feature type="domain" description="Toprim" evidence="2">
    <location>
        <begin position="38"/>
        <end position="121"/>
    </location>
</feature>
<dbReference type="GO" id="GO:0005737">
    <property type="term" value="C:cytoplasm"/>
    <property type="evidence" value="ECO:0007669"/>
    <property type="project" value="TreeGrafter"/>
</dbReference>
<reference evidence="4" key="1">
    <citation type="submission" date="2012-11" db="EMBL/GenBank/DDBJ databases">
        <authorList>
            <person name="Lucero-Rivera Y.E."/>
            <person name="Tovar-Ramirez D."/>
        </authorList>
    </citation>
    <scope>NUCLEOTIDE SEQUENCE [LARGE SCALE GENOMIC DNA]</scope>
    <source>
        <strain evidence="4">Araruama</strain>
    </source>
</reference>
<dbReference type="PANTHER" id="PTHR30313">
    <property type="entry name" value="DNA PRIMASE"/>
    <property type="match status" value="1"/>
</dbReference>
<dbReference type="InterPro" id="IPR013264">
    <property type="entry name" value="DNAG_N"/>
</dbReference>
<dbReference type="Pfam" id="PF08275">
    <property type="entry name" value="DNAG_N"/>
    <property type="match status" value="1"/>
</dbReference>
<evidence type="ECO:0000256" key="1">
    <source>
        <dbReference type="ARBA" id="ARBA00022515"/>
    </source>
</evidence>
<protein>
    <submittedName>
        <fullName evidence="3">DNA primase</fullName>
    </submittedName>
</protein>
<dbReference type="Pfam" id="PF13155">
    <property type="entry name" value="Toprim_2"/>
    <property type="match status" value="1"/>
</dbReference>
<dbReference type="GO" id="GO:0006269">
    <property type="term" value="P:DNA replication, synthesis of primer"/>
    <property type="evidence" value="ECO:0007669"/>
    <property type="project" value="UniProtKB-KW"/>
</dbReference>
<dbReference type="GO" id="GO:1990077">
    <property type="term" value="C:primosome complex"/>
    <property type="evidence" value="ECO:0007669"/>
    <property type="project" value="UniProtKB-KW"/>
</dbReference>
<sequence length="356" mass="40631">MLDDSMPKYLNSPETPIYHKSKILYGLHEARKHCRKNDQVFIVEGYMDLLAMYQHGISYVVATLGTALTAYHIRLLKGYVENITLVFDSDQAGIQAARRSVALFLKEQVNAQVMVLPEGHDPDTFLSQWGAKDFLEKANHASGMIPFLIDIAVKKHGETIKGKIAAINELKPLLSQINDAVVRSLYVKEIASRLNVEEASVTTEVQKMKQSDPVHKKRPEIVSQNNAGQRLEKQIIAMMLHCTDIHDFVEAHGILDAFKDENLQSIGMLILRQKPPFDPNQLIHQVEAENEQSLIASLTMIDQHWSRQQCMNMIRQFERRVNAGKRQYLLIEIEKARKKQDYQLVAYLQSQLCSLL</sequence>
<dbReference type="Pfam" id="PF10410">
    <property type="entry name" value="DnaB_bind"/>
    <property type="match status" value="1"/>
</dbReference>
<evidence type="ECO:0000313" key="4">
    <source>
        <dbReference type="Proteomes" id="UP000189670"/>
    </source>
</evidence>
<comment type="caution">
    <text evidence="3">The sequence shown here is derived from an EMBL/GenBank/DDBJ whole genome shotgun (WGS) entry which is preliminary data.</text>
</comment>
<keyword evidence="1" id="KW-0639">Primosome</keyword>
<dbReference type="Gene3D" id="1.10.860.10">
    <property type="entry name" value="DNAb Helicase, Chain A"/>
    <property type="match status" value="1"/>
</dbReference>
<evidence type="ECO:0000259" key="2">
    <source>
        <dbReference type="PROSITE" id="PS50880"/>
    </source>
</evidence>
<dbReference type="InterPro" id="IPR019475">
    <property type="entry name" value="DNA_primase_DnaB-bd"/>
</dbReference>
<dbReference type="FunFam" id="3.40.1360.10:FF:000002">
    <property type="entry name" value="DNA primase"/>
    <property type="match status" value="1"/>
</dbReference>
<dbReference type="InterPro" id="IPR050219">
    <property type="entry name" value="DnaG_primase"/>
</dbReference>
<accession>A0A1V1P8E2</accession>
<name>A0A1V1P8E2_9BACT</name>
<evidence type="ECO:0000313" key="3">
    <source>
        <dbReference type="EMBL" id="ETR71157.1"/>
    </source>
</evidence>
<dbReference type="PROSITE" id="PS50880">
    <property type="entry name" value="TOPRIM"/>
    <property type="match status" value="1"/>
</dbReference>
<organism evidence="3 4">
    <name type="scientific">Candidatus Magnetoglobus multicellularis str. Araruama</name>
    <dbReference type="NCBI Taxonomy" id="890399"/>
    <lineage>
        <taxon>Bacteria</taxon>
        <taxon>Pseudomonadati</taxon>
        <taxon>Thermodesulfobacteriota</taxon>
        <taxon>Desulfobacteria</taxon>
        <taxon>Desulfobacterales</taxon>
        <taxon>Desulfobacteraceae</taxon>
        <taxon>Candidatus Magnetoglobus</taxon>
    </lineage>
</organism>
<dbReference type="CDD" id="cd03364">
    <property type="entry name" value="TOPRIM_DnaG_primases"/>
    <property type="match status" value="1"/>
</dbReference>
<dbReference type="SUPFAM" id="SSF56731">
    <property type="entry name" value="DNA primase core"/>
    <property type="match status" value="1"/>
</dbReference>
<gene>
    <name evidence="3" type="ORF">OMM_08301</name>
</gene>
<dbReference type="AlphaFoldDB" id="A0A1V1P8E2"/>
<dbReference type="InterPro" id="IPR016136">
    <property type="entry name" value="DNA_helicase_N/primase_C"/>
</dbReference>
<dbReference type="Proteomes" id="UP000189670">
    <property type="component" value="Unassembled WGS sequence"/>
</dbReference>
<dbReference type="PANTHER" id="PTHR30313:SF2">
    <property type="entry name" value="DNA PRIMASE"/>
    <property type="match status" value="1"/>
</dbReference>
<dbReference type="InterPro" id="IPR006171">
    <property type="entry name" value="TOPRIM_dom"/>
</dbReference>
<dbReference type="Gene3D" id="3.40.1360.10">
    <property type="match status" value="1"/>
</dbReference>
<dbReference type="SMART" id="SM00493">
    <property type="entry name" value="TOPRIM"/>
    <property type="match status" value="1"/>
</dbReference>